<evidence type="ECO:0000313" key="1">
    <source>
        <dbReference type="EMBL" id="MBK9296524.1"/>
    </source>
</evidence>
<protein>
    <submittedName>
        <fullName evidence="1">Uncharacterized protein</fullName>
    </submittedName>
</protein>
<dbReference type="EMBL" id="JADJZA010000003">
    <property type="protein sequence ID" value="MBK9296524.1"/>
    <property type="molecule type" value="Genomic_DNA"/>
</dbReference>
<sequence>MRRISNRVAGLDVHRDSVTACVEIFDGVEVSVIKERFSTTVKGSVGWASGSRMPTLSWW</sequence>
<dbReference type="AlphaFoldDB" id="A0A936NCX7"/>
<proteinExistence type="predicted"/>
<reference evidence="1 3" key="1">
    <citation type="submission" date="2020-10" db="EMBL/GenBank/DDBJ databases">
        <title>Connecting structure to function with the recovery of over 1000 high-quality activated sludge metagenome-assembled genomes encoding full-length rRNA genes using long-read sequencing.</title>
        <authorList>
            <person name="Singleton C.M."/>
            <person name="Petriglieri F."/>
            <person name="Kristensen J.M."/>
            <person name="Kirkegaard R.H."/>
            <person name="Michaelsen T.Y."/>
            <person name="Andersen M.H."/>
            <person name="Karst S.M."/>
            <person name="Dueholm M.S."/>
            <person name="Nielsen P.H."/>
            <person name="Albertsen M."/>
        </authorList>
    </citation>
    <scope>NUCLEOTIDE SEQUENCE [LARGE SCALE GENOMIC DNA]</scope>
    <source>
        <strain evidence="1">Lyne_18-Q3-R50-59_MAXAC.006</strain>
    </source>
</reference>
<organism evidence="1 3">
    <name type="scientific">Candidatus Neomicrothrix subdominans</name>
    <dbReference type="NCBI Taxonomy" id="2954438"/>
    <lineage>
        <taxon>Bacteria</taxon>
        <taxon>Bacillati</taxon>
        <taxon>Actinomycetota</taxon>
        <taxon>Acidimicrobiia</taxon>
        <taxon>Acidimicrobiales</taxon>
        <taxon>Microthrixaceae</taxon>
        <taxon>Candidatus Neomicrothrix</taxon>
    </lineage>
</organism>
<gene>
    <name evidence="1" type="ORF">IPN02_06650</name>
    <name evidence="2" type="ORF">IPN02_07600</name>
</gene>
<evidence type="ECO:0000313" key="2">
    <source>
        <dbReference type="EMBL" id="MBK9296693.1"/>
    </source>
</evidence>
<accession>A0A936NCX7</accession>
<comment type="caution">
    <text evidence="1">The sequence shown here is derived from an EMBL/GenBank/DDBJ whole genome shotgun (WGS) entry which is preliminary data.</text>
</comment>
<name>A0A936NCX7_9ACTN</name>
<dbReference type="EMBL" id="JADJZA010000004">
    <property type="protein sequence ID" value="MBK9296693.1"/>
    <property type="molecule type" value="Genomic_DNA"/>
</dbReference>
<evidence type="ECO:0000313" key="3">
    <source>
        <dbReference type="Proteomes" id="UP000727993"/>
    </source>
</evidence>
<dbReference type="Proteomes" id="UP000727993">
    <property type="component" value="Unassembled WGS sequence"/>
</dbReference>